<gene>
    <name evidence="9" type="ORF">MNBD_GAMMA17-1526</name>
</gene>
<feature type="transmembrane region" description="Helical" evidence="8">
    <location>
        <begin position="213"/>
        <end position="233"/>
    </location>
</feature>
<feature type="transmembrane region" description="Helical" evidence="8">
    <location>
        <begin position="41"/>
        <end position="58"/>
    </location>
</feature>
<dbReference type="InterPro" id="IPR006303">
    <property type="entry name" value="FliR"/>
</dbReference>
<dbReference type="EMBL" id="UOFQ01000055">
    <property type="protein sequence ID" value="VAW86973.1"/>
    <property type="molecule type" value="Genomic_DNA"/>
</dbReference>
<evidence type="ECO:0000256" key="3">
    <source>
        <dbReference type="ARBA" id="ARBA00022475"/>
    </source>
</evidence>
<comment type="subcellular location">
    <subcellularLocation>
        <location evidence="1">Bacterial flagellum basal body</location>
    </subcellularLocation>
    <subcellularLocation>
        <location evidence="2">Cell membrane</location>
        <topology evidence="2">Multi-pass membrane protein</topology>
    </subcellularLocation>
</comment>
<dbReference type="Pfam" id="PF01311">
    <property type="entry name" value="Bac_export_1"/>
    <property type="match status" value="1"/>
</dbReference>
<name>A0A3B0ZFJ8_9ZZZZ</name>
<dbReference type="AlphaFoldDB" id="A0A3B0ZFJ8"/>
<feature type="transmembrane region" description="Helical" evidence="8">
    <location>
        <begin position="128"/>
        <end position="151"/>
    </location>
</feature>
<evidence type="ECO:0000256" key="4">
    <source>
        <dbReference type="ARBA" id="ARBA00022692"/>
    </source>
</evidence>
<evidence type="ECO:0000256" key="5">
    <source>
        <dbReference type="ARBA" id="ARBA00022989"/>
    </source>
</evidence>
<evidence type="ECO:0000256" key="6">
    <source>
        <dbReference type="ARBA" id="ARBA00023136"/>
    </source>
</evidence>
<dbReference type="PANTHER" id="PTHR30065">
    <property type="entry name" value="FLAGELLAR BIOSYNTHETIC PROTEIN FLIR"/>
    <property type="match status" value="1"/>
</dbReference>
<keyword evidence="9" id="KW-0282">Flagellum</keyword>
<dbReference type="InterPro" id="IPR002010">
    <property type="entry name" value="T3SS_IM_R"/>
</dbReference>
<keyword evidence="9" id="KW-0969">Cilium</keyword>
<evidence type="ECO:0000256" key="7">
    <source>
        <dbReference type="ARBA" id="ARBA00023143"/>
    </source>
</evidence>
<proteinExistence type="predicted"/>
<keyword evidence="7" id="KW-0975">Bacterial flagellum</keyword>
<dbReference type="PRINTS" id="PR00953">
    <property type="entry name" value="TYPE3IMRPROT"/>
</dbReference>
<evidence type="ECO:0000256" key="1">
    <source>
        <dbReference type="ARBA" id="ARBA00004117"/>
    </source>
</evidence>
<feature type="transmembrane region" description="Helical" evidence="8">
    <location>
        <begin position="70"/>
        <end position="92"/>
    </location>
</feature>
<keyword evidence="6 8" id="KW-0472">Membrane</keyword>
<sequence>MNFTDEQIVSLVTSYFWPFIRIAAFITVVPVFGARVIPTRIRMMIAIALTIVIVPILPPPTAIDPLGVDGMLITMAQVMIGLAMGFAVKLIFSAIETGGHIMAQTMGLGFAQMNDPANGVTVPVVSQFYIIMATLLFLALNGHLVVIDVLAESFTMLPVSMQGISPDGIWMLIEWSSWIFTGAVLMSLPVVVALLLINVAFGVMMRAAPQLNVFAVGFPLTLTFGFIFMWASLEIFLPQFNNLFEHALMTVGNMLSAR</sequence>
<dbReference type="GO" id="GO:0005886">
    <property type="term" value="C:plasma membrane"/>
    <property type="evidence" value="ECO:0007669"/>
    <property type="project" value="UniProtKB-SubCell"/>
</dbReference>
<keyword evidence="5 8" id="KW-1133">Transmembrane helix</keyword>
<keyword evidence="3" id="KW-1003">Cell membrane</keyword>
<keyword evidence="4 8" id="KW-0812">Transmembrane</keyword>
<dbReference type="GO" id="GO:0006605">
    <property type="term" value="P:protein targeting"/>
    <property type="evidence" value="ECO:0007669"/>
    <property type="project" value="InterPro"/>
</dbReference>
<evidence type="ECO:0000256" key="8">
    <source>
        <dbReference type="SAM" id="Phobius"/>
    </source>
</evidence>
<dbReference type="GO" id="GO:0009425">
    <property type="term" value="C:bacterial-type flagellum basal body"/>
    <property type="evidence" value="ECO:0007669"/>
    <property type="project" value="UniProtKB-SubCell"/>
</dbReference>
<organism evidence="9">
    <name type="scientific">hydrothermal vent metagenome</name>
    <dbReference type="NCBI Taxonomy" id="652676"/>
    <lineage>
        <taxon>unclassified sequences</taxon>
        <taxon>metagenomes</taxon>
        <taxon>ecological metagenomes</taxon>
    </lineage>
</organism>
<dbReference type="NCBIfam" id="TIGR01400">
    <property type="entry name" value="fliR"/>
    <property type="match status" value="1"/>
</dbReference>
<keyword evidence="9" id="KW-0966">Cell projection</keyword>
<feature type="transmembrane region" description="Helical" evidence="8">
    <location>
        <begin position="15"/>
        <end position="34"/>
    </location>
</feature>
<dbReference type="PANTHER" id="PTHR30065:SF8">
    <property type="entry name" value="FLAGELLAR BIOSYNTHETIC PROTEIN FLIR"/>
    <property type="match status" value="1"/>
</dbReference>
<dbReference type="GO" id="GO:0044780">
    <property type="term" value="P:bacterial-type flagellum assembly"/>
    <property type="evidence" value="ECO:0007669"/>
    <property type="project" value="InterPro"/>
</dbReference>
<protein>
    <submittedName>
        <fullName evidence="9">Flagellar biosynthesis protein FliR</fullName>
    </submittedName>
</protein>
<reference evidence="9" key="1">
    <citation type="submission" date="2018-06" db="EMBL/GenBank/DDBJ databases">
        <authorList>
            <person name="Zhirakovskaya E."/>
        </authorList>
    </citation>
    <scope>NUCLEOTIDE SEQUENCE</scope>
</reference>
<feature type="transmembrane region" description="Helical" evidence="8">
    <location>
        <begin position="178"/>
        <end position="201"/>
    </location>
</feature>
<evidence type="ECO:0000313" key="9">
    <source>
        <dbReference type="EMBL" id="VAW86973.1"/>
    </source>
</evidence>
<evidence type="ECO:0000256" key="2">
    <source>
        <dbReference type="ARBA" id="ARBA00004651"/>
    </source>
</evidence>
<accession>A0A3B0ZFJ8</accession>